<dbReference type="Proteomes" id="UP000183107">
    <property type="component" value="Unassembled WGS sequence"/>
</dbReference>
<dbReference type="SUPFAM" id="SSF52374">
    <property type="entry name" value="Nucleotidylyl transferase"/>
    <property type="match status" value="1"/>
</dbReference>
<reference evidence="10" key="1">
    <citation type="submission" date="2016-10" db="EMBL/GenBank/DDBJ databases">
        <authorList>
            <person name="Varghese N."/>
        </authorList>
    </citation>
    <scope>NUCLEOTIDE SEQUENCE [LARGE SCALE GENOMIC DNA]</scope>
    <source>
        <strain evidence="10">Nsp8</strain>
    </source>
</reference>
<dbReference type="GO" id="GO:0015940">
    <property type="term" value="P:pantothenate biosynthetic process"/>
    <property type="evidence" value="ECO:0007669"/>
    <property type="project" value="UniProtKB-UniRule"/>
</dbReference>
<dbReference type="InterPro" id="IPR003721">
    <property type="entry name" value="Pantoate_ligase"/>
</dbReference>
<evidence type="ECO:0000256" key="6">
    <source>
        <dbReference type="ARBA" id="ARBA00022840"/>
    </source>
</evidence>
<proteinExistence type="inferred from homology"/>
<evidence type="ECO:0000256" key="5">
    <source>
        <dbReference type="ARBA" id="ARBA00022741"/>
    </source>
</evidence>
<comment type="subunit">
    <text evidence="8">Homodimer.</text>
</comment>
<dbReference type="UniPathway" id="UPA00028">
    <property type="reaction ID" value="UER00005"/>
</dbReference>
<dbReference type="OrthoDB" id="9773087at2"/>
<comment type="subcellular location">
    <subcellularLocation>
        <location evidence="8">Cytoplasm</location>
    </subcellularLocation>
</comment>
<evidence type="ECO:0000256" key="1">
    <source>
        <dbReference type="ARBA" id="ARBA00004990"/>
    </source>
</evidence>
<dbReference type="RefSeq" id="WP_074793470.1">
    <property type="nucleotide sequence ID" value="NZ_FOVJ01000001.1"/>
</dbReference>
<evidence type="ECO:0000313" key="9">
    <source>
        <dbReference type="EMBL" id="SFN23539.1"/>
    </source>
</evidence>
<keyword evidence="3 8" id="KW-0436">Ligase</keyword>
<gene>
    <name evidence="8" type="primary">panC</name>
    <name evidence="9" type="ORF">SAMN05216386_0044</name>
</gene>
<feature type="binding site" evidence="8">
    <location>
        <begin position="26"/>
        <end position="33"/>
    </location>
    <ligand>
        <name>ATP</name>
        <dbReference type="ChEBI" id="CHEBI:30616"/>
    </ligand>
</feature>
<sequence>MEIITDISSLRSRLAHESSIAFVPTMGGLHEGHLSLVDIAQCKADCVVTSIFVNRLQFAPAEDFNRYPRALADDCELLKNRGVDVVFAPEEKTLYPVPQEFMLDPPPVANTLEGKFRPGFFRGVATVVLKLFNIVQPQVAVFGKKDYQQLHMMRELVRQLNLPVEIIAGETARTLDHLALSSRNRYLTETERAEATRLYRVLSQVKQGIENGKGDFRVLQENAEETLRSYGWKVDYISVQRRDTLMPAQAGDEILVVLGAAWLGNTRLIDNLEARRPSI</sequence>
<dbReference type="GO" id="GO:0004592">
    <property type="term" value="F:pantoate-beta-alanine ligase activity"/>
    <property type="evidence" value="ECO:0007669"/>
    <property type="project" value="UniProtKB-UniRule"/>
</dbReference>
<evidence type="ECO:0000256" key="7">
    <source>
        <dbReference type="ARBA" id="ARBA00048258"/>
    </source>
</evidence>
<evidence type="ECO:0000256" key="2">
    <source>
        <dbReference type="ARBA" id="ARBA00009256"/>
    </source>
</evidence>
<feature type="binding site" evidence="8">
    <location>
        <position position="172"/>
    </location>
    <ligand>
        <name>ATP</name>
        <dbReference type="ChEBI" id="CHEBI:30616"/>
    </ligand>
</feature>
<evidence type="ECO:0000256" key="4">
    <source>
        <dbReference type="ARBA" id="ARBA00022655"/>
    </source>
</evidence>
<dbReference type="GO" id="GO:0005829">
    <property type="term" value="C:cytosol"/>
    <property type="evidence" value="ECO:0007669"/>
    <property type="project" value="TreeGrafter"/>
</dbReference>
<dbReference type="NCBIfam" id="TIGR00018">
    <property type="entry name" value="panC"/>
    <property type="match status" value="1"/>
</dbReference>
<dbReference type="InterPro" id="IPR042176">
    <property type="entry name" value="Pantoate_ligase_C"/>
</dbReference>
<comment type="catalytic activity">
    <reaction evidence="7 8">
        <text>(R)-pantoate + beta-alanine + ATP = (R)-pantothenate + AMP + diphosphate + H(+)</text>
        <dbReference type="Rhea" id="RHEA:10912"/>
        <dbReference type="ChEBI" id="CHEBI:15378"/>
        <dbReference type="ChEBI" id="CHEBI:15980"/>
        <dbReference type="ChEBI" id="CHEBI:29032"/>
        <dbReference type="ChEBI" id="CHEBI:30616"/>
        <dbReference type="ChEBI" id="CHEBI:33019"/>
        <dbReference type="ChEBI" id="CHEBI:57966"/>
        <dbReference type="ChEBI" id="CHEBI:456215"/>
        <dbReference type="EC" id="6.3.2.1"/>
    </reaction>
</comment>
<feature type="binding site" evidence="8">
    <location>
        <begin position="180"/>
        <end position="183"/>
    </location>
    <ligand>
        <name>ATP</name>
        <dbReference type="ChEBI" id="CHEBI:30616"/>
    </ligand>
</feature>
<feature type="binding site" evidence="8">
    <location>
        <begin position="143"/>
        <end position="146"/>
    </location>
    <ligand>
        <name>ATP</name>
        <dbReference type="ChEBI" id="CHEBI:30616"/>
    </ligand>
</feature>
<dbReference type="EMBL" id="FOVJ01000001">
    <property type="protein sequence ID" value="SFN23539.1"/>
    <property type="molecule type" value="Genomic_DNA"/>
</dbReference>
<dbReference type="CDD" id="cd00560">
    <property type="entry name" value="PanC"/>
    <property type="match status" value="1"/>
</dbReference>
<feature type="binding site" evidence="8">
    <location>
        <position position="57"/>
    </location>
    <ligand>
        <name>(R)-pantoate</name>
        <dbReference type="ChEBI" id="CHEBI:15980"/>
    </ligand>
</feature>
<dbReference type="Pfam" id="PF02569">
    <property type="entry name" value="Pantoate_ligase"/>
    <property type="match status" value="1"/>
</dbReference>
<dbReference type="HAMAP" id="MF_00158">
    <property type="entry name" value="PanC"/>
    <property type="match status" value="1"/>
</dbReference>
<dbReference type="EC" id="6.3.2.1" evidence="8"/>
<accession>A0A1I4XE42</accession>
<comment type="similarity">
    <text evidence="2 8">Belongs to the pantothenate synthetase family.</text>
</comment>
<dbReference type="Gene3D" id="3.30.1300.10">
    <property type="entry name" value="Pantoate-beta-alanine ligase, C-terminal domain"/>
    <property type="match status" value="1"/>
</dbReference>
<evidence type="ECO:0000313" key="10">
    <source>
        <dbReference type="Proteomes" id="UP000183107"/>
    </source>
</evidence>
<keyword evidence="6 8" id="KW-0067">ATP-binding</keyword>
<dbReference type="GO" id="GO:0005524">
    <property type="term" value="F:ATP binding"/>
    <property type="evidence" value="ECO:0007669"/>
    <property type="project" value="UniProtKB-KW"/>
</dbReference>
<keyword evidence="10" id="KW-1185">Reference proteome</keyword>
<evidence type="ECO:0000256" key="3">
    <source>
        <dbReference type="ARBA" id="ARBA00022598"/>
    </source>
</evidence>
<dbReference type="PANTHER" id="PTHR21299">
    <property type="entry name" value="CYTIDYLATE KINASE/PANTOATE-BETA-ALANINE LIGASE"/>
    <property type="match status" value="1"/>
</dbReference>
<organism evidence="9 10">
    <name type="scientific">Nitrosospira briensis</name>
    <dbReference type="NCBI Taxonomy" id="35799"/>
    <lineage>
        <taxon>Bacteria</taxon>
        <taxon>Pseudomonadati</taxon>
        <taxon>Pseudomonadota</taxon>
        <taxon>Betaproteobacteria</taxon>
        <taxon>Nitrosomonadales</taxon>
        <taxon>Nitrosomonadaceae</taxon>
        <taxon>Nitrosospira</taxon>
    </lineage>
</organism>
<keyword evidence="8" id="KW-0963">Cytoplasm</keyword>
<dbReference type="InterPro" id="IPR014729">
    <property type="entry name" value="Rossmann-like_a/b/a_fold"/>
</dbReference>
<name>A0A1I4XE42_9PROT</name>
<keyword evidence="4 8" id="KW-0566">Pantothenate biosynthesis</keyword>
<comment type="miscellaneous">
    <text evidence="8">The reaction proceeds by a bi uni uni bi ping pong mechanism.</text>
</comment>
<dbReference type="AlphaFoldDB" id="A0A1I4XE42"/>
<feature type="active site" description="Proton donor" evidence="8">
    <location>
        <position position="33"/>
    </location>
</feature>
<comment type="pathway">
    <text evidence="1 8">Cofactor biosynthesis; (R)-pantothenate biosynthesis; (R)-pantothenate from (R)-pantoate and beta-alanine: step 1/1.</text>
</comment>
<feature type="binding site" evidence="8">
    <location>
        <position position="149"/>
    </location>
    <ligand>
        <name>(R)-pantoate</name>
        <dbReference type="ChEBI" id="CHEBI:15980"/>
    </ligand>
</feature>
<dbReference type="Gene3D" id="3.40.50.620">
    <property type="entry name" value="HUPs"/>
    <property type="match status" value="1"/>
</dbReference>
<protein>
    <recommendedName>
        <fullName evidence="8">Pantothenate synthetase</fullName>
        <shortName evidence="8">PS</shortName>
        <ecNumber evidence="8">6.3.2.1</ecNumber>
    </recommendedName>
    <alternativeName>
        <fullName evidence="8">Pantoate--beta-alanine ligase</fullName>
    </alternativeName>
    <alternativeName>
        <fullName evidence="8">Pantoate-activating enzyme</fullName>
    </alternativeName>
</protein>
<feature type="binding site" evidence="8">
    <location>
        <position position="57"/>
    </location>
    <ligand>
        <name>beta-alanine</name>
        <dbReference type="ChEBI" id="CHEBI:57966"/>
    </ligand>
</feature>
<evidence type="ECO:0000256" key="8">
    <source>
        <dbReference type="HAMAP-Rule" id="MF_00158"/>
    </source>
</evidence>
<keyword evidence="5 8" id="KW-0547">Nucleotide-binding</keyword>
<comment type="function">
    <text evidence="8">Catalyzes the condensation of pantoate with beta-alanine in an ATP-dependent reaction via a pantoyl-adenylate intermediate.</text>
</comment>
<dbReference type="PANTHER" id="PTHR21299:SF1">
    <property type="entry name" value="PANTOATE--BETA-ALANINE LIGASE"/>
    <property type="match status" value="1"/>
</dbReference>